<feature type="non-terminal residue" evidence="1">
    <location>
        <position position="1"/>
    </location>
</feature>
<organism evidence="1 2">
    <name type="scientific">Paramuricea clavata</name>
    <name type="common">Red gorgonian</name>
    <name type="synonym">Violescent sea-whip</name>
    <dbReference type="NCBI Taxonomy" id="317549"/>
    <lineage>
        <taxon>Eukaryota</taxon>
        <taxon>Metazoa</taxon>
        <taxon>Cnidaria</taxon>
        <taxon>Anthozoa</taxon>
        <taxon>Octocorallia</taxon>
        <taxon>Malacalcyonacea</taxon>
        <taxon>Plexauridae</taxon>
        <taxon>Paramuricea</taxon>
    </lineage>
</organism>
<dbReference type="InterPro" id="IPR009057">
    <property type="entry name" value="Homeodomain-like_sf"/>
</dbReference>
<dbReference type="Proteomes" id="UP001152795">
    <property type="component" value="Unassembled WGS sequence"/>
</dbReference>
<dbReference type="Gene3D" id="1.10.10.60">
    <property type="entry name" value="Homeodomain-like"/>
    <property type="match status" value="1"/>
</dbReference>
<dbReference type="GO" id="GO:0003677">
    <property type="term" value="F:DNA binding"/>
    <property type="evidence" value="ECO:0007669"/>
    <property type="project" value="InterPro"/>
</dbReference>
<accession>A0A7D9LAR5</accession>
<proteinExistence type="predicted"/>
<gene>
    <name evidence="1" type="ORF">PACLA_8A078827</name>
</gene>
<dbReference type="Pfam" id="PF05225">
    <property type="entry name" value="HTH_psq"/>
    <property type="match status" value="1"/>
</dbReference>
<reference evidence="1" key="1">
    <citation type="submission" date="2020-04" db="EMBL/GenBank/DDBJ databases">
        <authorList>
            <person name="Alioto T."/>
            <person name="Alioto T."/>
            <person name="Gomez Garrido J."/>
        </authorList>
    </citation>
    <scope>NUCLEOTIDE SEQUENCE</scope>
    <source>
        <strain evidence="1">A484AB</strain>
    </source>
</reference>
<dbReference type="AlphaFoldDB" id="A0A7D9LAR5"/>
<comment type="caution">
    <text evidence="1">The sequence shown here is derived from an EMBL/GenBank/DDBJ whole genome shotgun (WGS) entry which is preliminary data.</text>
</comment>
<dbReference type="EMBL" id="CACRXK020014371">
    <property type="protein sequence ID" value="CAB4026728.1"/>
    <property type="molecule type" value="Genomic_DNA"/>
</dbReference>
<evidence type="ECO:0000313" key="1">
    <source>
        <dbReference type="EMBL" id="CAB4026728.1"/>
    </source>
</evidence>
<dbReference type="OrthoDB" id="6590224at2759"/>
<sequence length="158" mass="18413">GVPKLRMVRNYKRKTNRANWSEEQMKLAILAVENKELSIRKAAVVFGVPKDSLNRRVKGKLKSLSAEEKHKNILGRYRATLTHDQEKELEDHIIDMDQAFYGLSINDIRAIVDDYCQKNNIKNNFNSDNKMAGRDFVEGFMKRHPKLSLRRPKKVEES</sequence>
<evidence type="ECO:0000313" key="2">
    <source>
        <dbReference type="Proteomes" id="UP001152795"/>
    </source>
</evidence>
<name>A0A7D9LAR5_PARCT</name>
<dbReference type="InterPro" id="IPR007889">
    <property type="entry name" value="HTH_Psq"/>
</dbReference>
<dbReference type="SUPFAM" id="SSF46689">
    <property type="entry name" value="Homeodomain-like"/>
    <property type="match status" value="1"/>
</dbReference>
<protein>
    <submittedName>
        <fullName evidence="1">Tigger transposable element-derived 6-like</fullName>
    </submittedName>
</protein>
<keyword evidence="2" id="KW-1185">Reference proteome</keyword>